<feature type="signal peptide" evidence="5">
    <location>
        <begin position="1"/>
        <end position="28"/>
    </location>
</feature>
<feature type="coiled-coil region" evidence="2">
    <location>
        <begin position="621"/>
        <end position="660"/>
    </location>
</feature>
<dbReference type="Pfam" id="PF13920">
    <property type="entry name" value="zf-C3HC4_3"/>
    <property type="match status" value="1"/>
</dbReference>
<keyword evidence="1" id="KW-0863">Zinc-finger</keyword>
<dbReference type="Gene3D" id="3.30.40.10">
    <property type="entry name" value="Zinc/RING finger domain, C3HC4 (zinc finger)"/>
    <property type="match status" value="1"/>
</dbReference>
<reference evidence="8" key="1">
    <citation type="journal article" date="2006" name="PLoS Biol.">
        <title>Macronuclear genome sequence of the ciliate Tetrahymena thermophila, a model eukaryote.</title>
        <authorList>
            <person name="Eisen J.A."/>
            <person name="Coyne R.S."/>
            <person name="Wu M."/>
            <person name="Wu D."/>
            <person name="Thiagarajan M."/>
            <person name="Wortman J.R."/>
            <person name="Badger J.H."/>
            <person name="Ren Q."/>
            <person name="Amedeo P."/>
            <person name="Jones K.M."/>
            <person name="Tallon L.J."/>
            <person name="Delcher A.L."/>
            <person name="Salzberg S.L."/>
            <person name="Silva J.C."/>
            <person name="Haas B.J."/>
            <person name="Majoros W.H."/>
            <person name="Farzad M."/>
            <person name="Carlton J.M."/>
            <person name="Smith R.K. Jr."/>
            <person name="Garg J."/>
            <person name="Pearlman R.E."/>
            <person name="Karrer K.M."/>
            <person name="Sun L."/>
            <person name="Manning G."/>
            <person name="Elde N.C."/>
            <person name="Turkewitz A.P."/>
            <person name="Asai D.J."/>
            <person name="Wilkes D.E."/>
            <person name="Wang Y."/>
            <person name="Cai H."/>
            <person name="Collins K."/>
            <person name="Stewart B.A."/>
            <person name="Lee S.R."/>
            <person name="Wilamowska K."/>
            <person name="Weinberg Z."/>
            <person name="Ruzzo W.L."/>
            <person name="Wloga D."/>
            <person name="Gaertig J."/>
            <person name="Frankel J."/>
            <person name="Tsao C.-C."/>
            <person name="Gorovsky M.A."/>
            <person name="Keeling P.J."/>
            <person name="Waller R.F."/>
            <person name="Patron N.J."/>
            <person name="Cherry J.M."/>
            <person name="Stover N.A."/>
            <person name="Krieger C.J."/>
            <person name="del Toro C."/>
            <person name="Ryder H.F."/>
            <person name="Williamson S.C."/>
            <person name="Barbeau R.A."/>
            <person name="Hamilton E.P."/>
            <person name="Orias E."/>
        </authorList>
    </citation>
    <scope>NUCLEOTIDE SEQUENCE [LARGE SCALE GENOMIC DNA]</scope>
    <source>
        <strain evidence="8">SB210</strain>
    </source>
</reference>
<sequence>MMRNRTIFIIFFLLLAVTFLQFFKASSSLTDSFSVYNKQIASDVPSNVKILQKINLQDDDNVQKFQFIEPLKLCIIVTQSRLLVWSIALNQLLTDFQYQIDSINARNTLDYNILIENANLLLAKKLVLIALSKQEKKVYIFQYLLEAQQYDQIKIVQFVNDTTLGQDKLSNHLQFKIEAIEDLSLVKTITHKEIKQQILVQIENYSFGNLKFDGEKISLNLINNVDLDEKDNLSNQKIESIQRFSENTYIVQKGKNYYFSSITNKLNLIDPLFIPKNSKIISIGTLSNKIYKYLIYQESDQLKLAFLKSNNGGIFQIFNYTNLSLIHSHSLQNSIYLKQNMSQLAYKIQLNCQKQICYEEKRNLINLPSNEVIYIIQEQYLNSKIYITSEQNQIIVKQFENETNSQDSLPQNKQNFLGDQIRILDTSGSEQNTTQTSDENSDSSESDALQIVQIVLGIVGAIVFLFAVVLCIRKYRQNKFKQQQLNKQQIEANKIQQPTQKTMQTQLLQIPVGLNNPDLSGQSDLRQLHSVGSGVPLQNGQNGYLSQNPALPQQITKNQIQSNPQYMQNIPSQQQLSAPPALHGVINPSMANPIIQKDIGPIAPQLIPLVPGMNMIQDQYIAEQQKQLLLKEMQLKQMELQMREQNLLQMQQQQQQIQQQPQYGDYGNQNIYLNNNIMPNQDAYNKPANDYKKLAAQIEEKQNLIDQNDTPTQNPDNFKFNQNKYDSNPPLPAPPANNDYDHNKNEQAGQFNYSIPKKGYFFGNQNVAQNENQINNGAIKNLNNTEVQKNIFEQQMLAIMASGAVPAQADKKPFIQPPMIEDGEQHPKGVIDHSAYNQYNQYNQSQSLQQQKENNKKLINTQIQKQNFEDEILRQLQGTEVFQKNKQNQNGGLQPIQEQQFPKFIHDQEEDEQNLHKFDDDQEEENLDNYNPDQKQSVEINHINKIAVMNPNLNLNNKANIYNNQKVEQSIQINQNFSQGLQKSQQNNFMEFMKDQLGESLGNNKPVPKFIQSQIEQSLGMKNDNSLNQANKDGIDINQIKLEQSADQKENIQNNQKPQRANYDQILQKVTDNGQKINGNQGEQKQSQLEDIDSKPTCRICLDNPPQVVFQCGHTMCEPCSTLVQKKSNICPHCNIPIQTIIKLFI</sequence>
<keyword evidence="1" id="KW-0862">Zinc</keyword>
<dbReference type="RefSeq" id="XP_976621.2">
    <property type="nucleotide sequence ID" value="XM_971528.2"/>
</dbReference>
<dbReference type="Proteomes" id="UP000009168">
    <property type="component" value="Unassembled WGS sequence"/>
</dbReference>
<organism evidence="7 8">
    <name type="scientific">Tetrahymena thermophila (strain SB210)</name>
    <dbReference type="NCBI Taxonomy" id="312017"/>
    <lineage>
        <taxon>Eukaryota</taxon>
        <taxon>Sar</taxon>
        <taxon>Alveolata</taxon>
        <taxon>Ciliophora</taxon>
        <taxon>Intramacronucleata</taxon>
        <taxon>Oligohymenophorea</taxon>
        <taxon>Hymenostomatida</taxon>
        <taxon>Tetrahymenina</taxon>
        <taxon>Tetrahymenidae</taxon>
        <taxon>Tetrahymena</taxon>
    </lineage>
</organism>
<keyword evidence="4" id="KW-0812">Transmembrane</keyword>
<dbReference type="KEGG" id="tet:TTHERM_00543660"/>
<feature type="region of interest" description="Disordered" evidence="3">
    <location>
        <begin position="704"/>
        <end position="746"/>
    </location>
</feature>
<protein>
    <submittedName>
        <fullName evidence="7">Zinc finger, C3HC4 type (RING finger) protein</fullName>
    </submittedName>
</protein>
<evidence type="ECO:0000256" key="3">
    <source>
        <dbReference type="SAM" id="MobiDB-lite"/>
    </source>
</evidence>
<proteinExistence type="predicted"/>
<keyword evidence="1" id="KW-0479">Metal-binding</keyword>
<evidence type="ECO:0000259" key="6">
    <source>
        <dbReference type="PROSITE" id="PS50089"/>
    </source>
</evidence>
<keyword evidence="5" id="KW-0732">Signal</keyword>
<dbReference type="GeneID" id="7835823"/>
<evidence type="ECO:0000256" key="5">
    <source>
        <dbReference type="SAM" id="SignalP"/>
    </source>
</evidence>
<feature type="chain" id="PRO_5003712512" evidence="5">
    <location>
        <begin position="29"/>
        <end position="1146"/>
    </location>
</feature>
<dbReference type="STRING" id="312017.I7MH35"/>
<dbReference type="InterPro" id="IPR013083">
    <property type="entry name" value="Znf_RING/FYVE/PHD"/>
</dbReference>
<feature type="transmembrane region" description="Helical" evidence="4">
    <location>
        <begin position="451"/>
        <end position="472"/>
    </location>
</feature>
<dbReference type="SUPFAM" id="SSF57850">
    <property type="entry name" value="RING/U-box"/>
    <property type="match status" value="1"/>
</dbReference>
<feature type="compositionally biased region" description="Polar residues" evidence="3">
    <location>
        <begin position="704"/>
        <end position="726"/>
    </location>
</feature>
<evidence type="ECO:0000256" key="2">
    <source>
        <dbReference type="SAM" id="Coils"/>
    </source>
</evidence>
<keyword evidence="4" id="KW-1133">Transmembrane helix</keyword>
<keyword evidence="8" id="KW-1185">Reference proteome</keyword>
<dbReference type="InParanoid" id="I7MH35"/>
<evidence type="ECO:0000313" key="7">
    <source>
        <dbReference type="EMBL" id="EAR86026.2"/>
    </source>
</evidence>
<dbReference type="EMBL" id="GG662864">
    <property type="protein sequence ID" value="EAR86026.2"/>
    <property type="molecule type" value="Genomic_DNA"/>
</dbReference>
<feature type="domain" description="RING-type" evidence="6">
    <location>
        <begin position="1098"/>
        <end position="1135"/>
    </location>
</feature>
<dbReference type="PROSITE" id="PS50089">
    <property type="entry name" value="ZF_RING_2"/>
    <property type="match status" value="1"/>
</dbReference>
<keyword evidence="4" id="KW-0472">Membrane</keyword>
<accession>I7MH35</accession>
<dbReference type="OrthoDB" id="4034597at2759"/>
<evidence type="ECO:0000256" key="1">
    <source>
        <dbReference type="PROSITE-ProRule" id="PRU00175"/>
    </source>
</evidence>
<dbReference type="InterPro" id="IPR001841">
    <property type="entry name" value="Znf_RING"/>
</dbReference>
<dbReference type="AlphaFoldDB" id="I7MH35"/>
<gene>
    <name evidence="7" type="ORF">TTHERM_00543660</name>
</gene>
<name>I7MH35_TETTS</name>
<evidence type="ECO:0000313" key="8">
    <source>
        <dbReference type="Proteomes" id="UP000009168"/>
    </source>
</evidence>
<keyword evidence="2" id="KW-0175">Coiled coil</keyword>
<dbReference type="GO" id="GO:0008270">
    <property type="term" value="F:zinc ion binding"/>
    <property type="evidence" value="ECO:0007669"/>
    <property type="project" value="UniProtKB-KW"/>
</dbReference>
<evidence type="ECO:0000256" key="4">
    <source>
        <dbReference type="SAM" id="Phobius"/>
    </source>
</evidence>